<name>A0A850QJ45_9BURK</name>
<comment type="catalytic activity">
    <reaction evidence="6 7">
        <text>N-acetyl-L-glutamate 5-semialdehyde + phosphate + NADP(+) = N-acetyl-L-glutamyl 5-phosphate + NADPH + H(+)</text>
        <dbReference type="Rhea" id="RHEA:21588"/>
        <dbReference type="ChEBI" id="CHEBI:15378"/>
        <dbReference type="ChEBI" id="CHEBI:29123"/>
        <dbReference type="ChEBI" id="CHEBI:43474"/>
        <dbReference type="ChEBI" id="CHEBI:57783"/>
        <dbReference type="ChEBI" id="CHEBI:57936"/>
        <dbReference type="ChEBI" id="CHEBI:58349"/>
        <dbReference type="EC" id="1.2.1.38"/>
    </reaction>
</comment>
<dbReference type="SUPFAM" id="SSF51735">
    <property type="entry name" value="NAD(P)-binding Rossmann-fold domains"/>
    <property type="match status" value="1"/>
</dbReference>
<evidence type="ECO:0000256" key="3">
    <source>
        <dbReference type="ARBA" id="ARBA00022605"/>
    </source>
</evidence>
<dbReference type="Gene3D" id="3.30.360.10">
    <property type="entry name" value="Dihydrodipicolinate Reductase, domain 2"/>
    <property type="match status" value="1"/>
</dbReference>
<evidence type="ECO:0000256" key="6">
    <source>
        <dbReference type="ARBA" id="ARBA00050557"/>
    </source>
</evidence>
<reference evidence="10 11" key="1">
    <citation type="submission" date="2020-06" db="EMBL/GenBank/DDBJ databases">
        <authorList>
            <person name="Qiu C."/>
            <person name="Liu Z."/>
        </authorList>
    </citation>
    <scope>NUCLEOTIDE SEQUENCE [LARGE SCALE GENOMIC DNA]</scope>
    <source>
        <strain evidence="10 11">EM 1</strain>
    </source>
</reference>
<protein>
    <recommendedName>
        <fullName evidence="7">N-acetyl-gamma-glutamyl-phosphate reductase</fullName>
        <shortName evidence="7">AGPR</shortName>
        <ecNumber evidence="7">1.2.1.38</ecNumber>
    </recommendedName>
    <alternativeName>
        <fullName evidence="7">N-acetyl-glutamate semialdehyde dehydrogenase</fullName>
        <shortName evidence="7">NAGSA dehydrogenase</shortName>
    </alternativeName>
</protein>
<dbReference type="GO" id="GO:0003942">
    <property type="term" value="F:N-acetyl-gamma-glutamyl-phosphate reductase activity"/>
    <property type="evidence" value="ECO:0007669"/>
    <property type="project" value="UniProtKB-UniRule"/>
</dbReference>
<keyword evidence="2 7" id="KW-0055">Arginine biosynthesis</keyword>
<dbReference type="AlphaFoldDB" id="A0A850QJ45"/>
<feature type="domain" description="Semialdehyde dehydrogenase NAD-binding" evidence="9">
    <location>
        <begin position="3"/>
        <end position="141"/>
    </location>
</feature>
<dbReference type="GO" id="GO:0006526">
    <property type="term" value="P:L-arginine biosynthetic process"/>
    <property type="evidence" value="ECO:0007669"/>
    <property type="project" value="UniProtKB-UniRule"/>
</dbReference>
<evidence type="ECO:0000256" key="8">
    <source>
        <dbReference type="PROSITE-ProRule" id="PRU10010"/>
    </source>
</evidence>
<dbReference type="NCBIfam" id="TIGR01850">
    <property type="entry name" value="argC"/>
    <property type="match status" value="1"/>
</dbReference>
<dbReference type="CDD" id="cd23934">
    <property type="entry name" value="AGPR_1_C"/>
    <property type="match status" value="1"/>
</dbReference>
<comment type="pathway">
    <text evidence="1 7">Amino-acid biosynthesis; L-arginine biosynthesis; N(2)-acetyl-L-ornithine from L-glutamate: step 3/4.</text>
</comment>
<evidence type="ECO:0000313" key="11">
    <source>
        <dbReference type="Proteomes" id="UP000588051"/>
    </source>
</evidence>
<evidence type="ECO:0000256" key="7">
    <source>
        <dbReference type="HAMAP-Rule" id="MF_00150"/>
    </source>
</evidence>
<evidence type="ECO:0000259" key="9">
    <source>
        <dbReference type="SMART" id="SM00859"/>
    </source>
</evidence>
<accession>A0A850QJ45</accession>
<comment type="subcellular location">
    <subcellularLocation>
        <location evidence="7">Cytoplasm</location>
    </subcellularLocation>
</comment>
<proteinExistence type="inferred from homology"/>
<dbReference type="PANTHER" id="PTHR32338:SF10">
    <property type="entry name" value="N-ACETYL-GAMMA-GLUTAMYL-PHOSPHATE REDUCTASE, CHLOROPLASTIC-RELATED"/>
    <property type="match status" value="1"/>
</dbReference>
<feature type="active site" evidence="7 8">
    <location>
        <position position="149"/>
    </location>
</feature>
<dbReference type="EC" id="1.2.1.38" evidence="7"/>
<dbReference type="Proteomes" id="UP000588051">
    <property type="component" value="Unassembled WGS sequence"/>
</dbReference>
<keyword evidence="4 7" id="KW-0521">NADP</keyword>
<comment type="function">
    <text evidence="7">Catalyzes the NADPH-dependent reduction of N-acetyl-5-glutamyl phosphate to yield N-acetyl-L-glutamate 5-semialdehyde.</text>
</comment>
<dbReference type="InterPro" id="IPR000706">
    <property type="entry name" value="AGPR_type-1"/>
</dbReference>
<dbReference type="UniPathway" id="UPA00068">
    <property type="reaction ID" value="UER00108"/>
</dbReference>
<keyword evidence="7" id="KW-0963">Cytoplasm</keyword>
<dbReference type="InterPro" id="IPR050085">
    <property type="entry name" value="AGPR"/>
</dbReference>
<dbReference type="InterPro" id="IPR023013">
    <property type="entry name" value="AGPR_AS"/>
</dbReference>
<dbReference type="Pfam" id="PF22698">
    <property type="entry name" value="Semialdhyde_dhC_1"/>
    <property type="match status" value="1"/>
</dbReference>
<dbReference type="InterPro" id="IPR058924">
    <property type="entry name" value="AGPR_dimerisation_dom"/>
</dbReference>
<dbReference type="HAMAP" id="MF_00150">
    <property type="entry name" value="ArgC_type1"/>
    <property type="match status" value="1"/>
</dbReference>
<dbReference type="GO" id="GO:0051287">
    <property type="term" value="F:NAD binding"/>
    <property type="evidence" value="ECO:0007669"/>
    <property type="project" value="InterPro"/>
</dbReference>
<dbReference type="CDD" id="cd17895">
    <property type="entry name" value="AGPR_1_N"/>
    <property type="match status" value="1"/>
</dbReference>
<evidence type="ECO:0000256" key="4">
    <source>
        <dbReference type="ARBA" id="ARBA00022857"/>
    </source>
</evidence>
<gene>
    <name evidence="7" type="primary">argC</name>
    <name evidence="10" type="ORF">HV832_06590</name>
</gene>
<dbReference type="InterPro" id="IPR000534">
    <property type="entry name" value="Semialdehyde_DH_NAD-bd"/>
</dbReference>
<evidence type="ECO:0000313" key="10">
    <source>
        <dbReference type="EMBL" id="NVO77495.1"/>
    </source>
</evidence>
<dbReference type="RefSeq" id="WP_176802759.1">
    <property type="nucleotide sequence ID" value="NZ_JABXYJ010000003.1"/>
</dbReference>
<keyword evidence="5 7" id="KW-0560">Oxidoreductase</keyword>
<dbReference type="PROSITE" id="PS01224">
    <property type="entry name" value="ARGC"/>
    <property type="match status" value="1"/>
</dbReference>
<dbReference type="Gene3D" id="3.40.50.720">
    <property type="entry name" value="NAD(P)-binding Rossmann-like Domain"/>
    <property type="match status" value="1"/>
</dbReference>
<dbReference type="Pfam" id="PF01118">
    <property type="entry name" value="Semialdhyde_dh"/>
    <property type="match status" value="1"/>
</dbReference>
<keyword evidence="11" id="KW-1185">Reference proteome</keyword>
<evidence type="ECO:0000256" key="5">
    <source>
        <dbReference type="ARBA" id="ARBA00023002"/>
    </source>
</evidence>
<dbReference type="InterPro" id="IPR036291">
    <property type="entry name" value="NAD(P)-bd_dom_sf"/>
</dbReference>
<dbReference type="SMART" id="SM00859">
    <property type="entry name" value="Semialdhyde_dh"/>
    <property type="match status" value="1"/>
</dbReference>
<evidence type="ECO:0000256" key="2">
    <source>
        <dbReference type="ARBA" id="ARBA00022571"/>
    </source>
</evidence>
<dbReference type="PANTHER" id="PTHR32338">
    <property type="entry name" value="N-ACETYL-GAMMA-GLUTAMYL-PHOSPHATE REDUCTASE, CHLOROPLASTIC-RELATED-RELATED"/>
    <property type="match status" value="1"/>
</dbReference>
<dbReference type="GO" id="GO:0005737">
    <property type="term" value="C:cytoplasm"/>
    <property type="evidence" value="ECO:0007669"/>
    <property type="project" value="UniProtKB-SubCell"/>
</dbReference>
<comment type="caution">
    <text evidence="10">The sequence shown here is derived from an EMBL/GenBank/DDBJ whole genome shotgun (WGS) entry which is preliminary data.</text>
</comment>
<organism evidence="10 11">
    <name type="scientific">Undibacterium oligocarboniphilum</name>
    <dbReference type="NCBI Taxonomy" id="666702"/>
    <lineage>
        <taxon>Bacteria</taxon>
        <taxon>Pseudomonadati</taxon>
        <taxon>Pseudomonadota</taxon>
        <taxon>Betaproteobacteria</taxon>
        <taxon>Burkholderiales</taxon>
        <taxon>Oxalobacteraceae</taxon>
        <taxon>Undibacterium</taxon>
    </lineage>
</organism>
<dbReference type="EMBL" id="JABXYJ010000003">
    <property type="protein sequence ID" value="NVO77495.1"/>
    <property type="molecule type" value="Genomic_DNA"/>
</dbReference>
<dbReference type="GO" id="GO:0070401">
    <property type="term" value="F:NADP+ binding"/>
    <property type="evidence" value="ECO:0007669"/>
    <property type="project" value="InterPro"/>
</dbReference>
<dbReference type="SUPFAM" id="SSF55347">
    <property type="entry name" value="Glyceraldehyde-3-phosphate dehydrogenase-like, C-terminal domain"/>
    <property type="match status" value="1"/>
</dbReference>
<dbReference type="FunFam" id="3.30.360.10:FF:000014">
    <property type="entry name" value="N-acetyl-gamma-glutamyl-phosphate reductase"/>
    <property type="match status" value="1"/>
</dbReference>
<sequence length="345" mass="37334">MIKVGIVGGTGYTGVELLRILATHPDAQLTAITSRKEDGLPVADMYPSLRGRVQIAFSSPDKANLAQCDVVFFATPHGVAMAQAQELLAAGVKVIDLAADFRMKDVTQFEKWYGIPHTCKDVLSEAVYGLPELNRDAIRSARVIGNPGCYPTTMQLGFAPLLRAKVIDAGSLIADCKSGVSGAGRKAEIGILFSETSDSFKAYGVSGHRHTPETIEQLQQMTDQPVGLLFTPHLVPMIRGMHSTLYARLTADVGNEQLQALFEQAYRNEPFVDVMPFGSHPETRSTRGSNMLRIALHRPNNGHTVIVLVVQDNLVKGASGQAVQCMNLMFGLPETTGLMHVPVLP</sequence>
<keyword evidence="3 7" id="KW-0028">Amino-acid biosynthesis</keyword>
<evidence type="ECO:0000256" key="1">
    <source>
        <dbReference type="ARBA" id="ARBA00004862"/>
    </source>
</evidence>
<comment type="similarity">
    <text evidence="7">Belongs to the NAGSA dehydrogenase family. Type 1 subfamily.</text>
</comment>